<sequence length="272" mass="29835">MRFHVAPQSFGSSPYFHINRPLTRRSLLDIKNGLLSAECLDDQIPIETANGQASVLIPLANVMGVPGILLEVRGKTLRSHSGEVSFPGGRVDATDTSYLDAALRETHEELGIGAQNIEILGQIGPPEVNLRGNMVVYPFVGFVHAGSSHFDHIIGDVDDEPLPSCDLDAIRRSVSQTEVGAVFHLPFSALTSPARLRASLFRGNRPYWAIGVQDLVPNGKPNPALVEDLPKLQESHSPDDSEIGVGKYGSLEVWGLTGWYLYLLMKRLRMYR</sequence>
<name>A0ABQ8VRA2_9AGAR</name>
<proteinExistence type="predicted"/>
<evidence type="ECO:0000256" key="4">
    <source>
        <dbReference type="ARBA" id="ARBA00022801"/>
    </source>
</evidence>
<evidence type="ECO:0000256" key="6">
    <source>
        <dbReference type="ARBA" id="ARBA00023211"/>
    </source>
</evidence>
<comment type="cofactor">
    <cofactor evidence="1">
        <name>Mn(2+)</name>
        <dbReference type="ChEBI" id="CHEBI:29035"/>
    </cofactor>
</comment>
<dbReference type="InterPro" id="IPR045121">
    <property type="entry name" value="CoAse"/>
</dbReference>
<dbReference type="PANTHER" id="PTHR12992:SF24">
    <property type="entry name" value="PEROXISOMAL COENZYME A DIPHOSPHATASE NUDT7"/>
    <property type="match status" value="1"/>
</dbReference>
<reference evidence="8" key="1">
    <citation type="submission" date="2022-08" db="EMBL/GenBank/DDBJ databases">
        <title>A Global Phylogenomic Analysis of the Shiitake Genus Lentinula.</title>
        <authorList>
            <consortium name="DOE Joint Genome Institute"/>
            <person name="Sierra-Patev S."/>
            <person name="Min B."/>
            <person name="Naranjo-Ortiz M."/>
            <person name="Looney B."/>
            <person name="Konkel Z."/>
            <person name="Slot J.C."/>
            <person name="Sakamoto Y."/>
            <person name="Steenwyk J.L."/>
            <person name="Rokas A."/>
            <person name="Carro J."/>
            <person name="Camarero S."/>
            <person name="Ferreira P."/>
            <person name="Molpeceres G."/>
            <person name="Ruiz-Duenas F.J."/>
            <person name="Serrano A."/>
            <person name="Henrissat B."/>
            <person name="Drula E."/>
            <person name="Hughes K.W."/>
            <person name="Mata J.L."/>
            <person name="Ishikawa N.K."/>
            <person name="Vargas-Isla R."/>
            <person name="Ushijima S."/>
            <person name="Smith C.A."/>
            <person name="Ahrendt S."/>
            <person name="Andreopoulos W."/>
            <person name="He G."/>
            <person name="Labutti K."/>
            <person name="Lipzen A."/>
            <person name="Ng V."/>
            <person name="Riley R."/>
            <person name="Sandor L."/>
            <person name="Barry K."/>
            <person name="Martinez A.T."/>
            <person name="Xiao Y."/>
            <person name="Gibbons J.G."/>
            <person name="Terashima K."/>
            <person name="Grigoriev I.V."/>
            <person name="Hibbett D.S."/>
        </authorList>
    </citation>
    <scope>NUCLEOTIDE SEQUENCE</scope>
    <source>
        <strain evidence="8">RHP3577 ss4</strain>
    </source>
</reference>
<evidence type="ECO:0000259" key="7">
    <source>
        <dbReference type="PROSITE" id="PS51462"/>
    </source>
</evidence>
<dbReference type="Proteomes" id="UP001150217">
    <property type="component" value="Unassembled WGS sequence"/>
</dbReference>
<dbReference type="SUPFAM" id="SSF55811">
    <property type="entry name" value="Nudix"/>
    <property type="match status" value="1"/>
</dbReference>
<dbReference type="Gene3D" id="3.90.79.10">
    <property type="entry name" value="Nucleoside Triphosphate Pyrophosphohydrolase"/>
    <property type="match status" value="1"/>
</dbReference>
<evidence type="ECO:0000256" key="2">
    <source>
        <dbReference type="ARBA" id="ARBA00001946"/>
    </source>
</evidence>
<organism evidence="8 9">
    <name type="scientific">Lentinula lateritia</name>
    <dbReference type="NCBI Taxonomy" id="40482"/>
    <lineage>
        <taxon>Eukaryota</taxon>
        <taxon>Fungi</taxon>
        <taxon>Dikarya</taxon>
        <taxon>Basidiomycota</taxon>
        <taxon>Agaricomycotina</taxon>
        <taxon>Agaricomycetes</taxon>
        <taxon>Agaricomycetidae</taxon>
        <taxon>Agaricales</taxon>
        <taxon>Marasmiineae</taxon>
        <taxon>Omphalotaceae</taxon>
        <taxon>Lentinula</taxon>
    </lineage>
</organism>
<evidence type="ECO:0000313" key="8">
    <source>
        <dbReference type="EMBL" id="KAJ4498923.1"/>
    </source>
</evidence>
<evidence type="ECO:0000256" key="5">
    <source>
        <dbReference type="ARBA" id="ARBA00022842"/>
    </source>
</evidence>
<keyword evidence="6" id="KW-0464">Manganese</keyword>
<accession>A0ABQ8VRA2</accession>
<comment type="caution">
    <text evidence="8">The sequence shown here is derived from an EMBL/GenBank/DDBJ whole genome shotgun (WGS) entry which is preliminary data.</text>
</comment>
<dbReference type="CDD" id="cd03426">
    <property type="entry name" value="NUDIX_CoAse_Nudt7"/>
    <property type="match status" value="1"/>
</dbReference>
<keyword evidence="3" id="KW-0479">Metal-binding</keyword>
<keyword evidence="4" id="KW-0378">Hydrolase</keyword>
<dbReference type="InterPro" id="IPR000086">
    <property type="entry name" value="NUDIX_hydrolase_dom"/>
</dbReference>
<keyword evidence="5" id="KW-0460">Magnesium</keyword>
<dbReference type="Pfam" id="PF00293">
    <property type="entry name" value="NUDIX"/>
    <property type="match status" value="1"/>
</dbReference>
<gene>
    <name evidence="8" type="ORF">C8R41DRAFT_106081</name>
</gene>
<dbReference type="InterPro" id="IPR015797">
    <property type="entry name" value="NUDIX_hydrolase-like_dom_sf"/>
</dbReference>
<feature type="domain" description="Nudix hydrolase" evidence="7">
    <location>
        <begin position="50"/>
        <end position="211"/>
    </location>
</feature>
<dbReference type="EMBL" id="JANVFT010000013">
    <property type="protein sequence ID" value="KAJ4498923.1"/>
    <property type="molecule type" value="Genomic_DNA"/>
</dbReference>
<evidence type="ECO:0000313" key="9">
    <source>
        <dbReference type="Proteomes" id="UP001150217"/>
    </source>
</evidence>
<evidence type="ECO:0000256" key="1">
    <source>
        <dbReference type="ARBA" id="ARBA00001936"/>
    </source>
</evidence>
<evidence type="ECO:0000256" key="3">
    <source>
        <dbReference type="ARBA" id="ARBA00022723"/>
    </source>
</evidence>
<dbReference type="PANTHER" id="PTHR12992">
    <property type="entry name" value="NUDIX HYDROLASE"/>
    <property type="match status" value="1"/>
</dbReference>
<dbReference type="PROSITE" id="PS51462">
    <property type="entry name" value="NUDIX"/>
    <property type="match status" value="1"/>
</dbReference>
<comment type="cofactor">
    <cofactor evidence="2">
        <name>Mg(2+)</name>
        <dbReference type="ChEBI" id="CHEBI:18420"/>
    </cofactor>
</comment>
<keyword evidence="9" id="KW-1185">Reference proteome</keyword>
<protein>
    <submittedName>
        <fullName evidence="8">NUDIX hydrolase domain-like protein</fullName>
    </submittedName>
</protein>